<sequence length="97" mass="9261">VGMLCTVLNPAAVVVGGALAQAGELLLNPLRESAQAASLPPAGTSLRILSAALGDQACALGAVALVLGQAGQSQIVRQEGHSGQLGHAAAPASTAGG</sequence>
<dbReference type="EMBL" id="JAGSOG010000707">
    <property type="protein sequence ID" value="MBR7839853.1"/>
    <property type="molecule type" value="Genomic_DNA"/>
</dbReference>
<dbReference type="Pfam" id="PF00480">
    <property type="entry name" value="ROK"/>
    <property type="match status" value="1"/>
</dbReference>
<evidence type="ECO:0000313" key="2">
    <source>
        <dbReference type="EMBL" id="MBR7839853.1"/>
    </source>
</evidence>
<dbReference type="RefSeq" id="WP_212534257.1">
    <property type="nucleotide sequence ID" value="NZ_JAGSOG010000707.1"/>
</dbReference>
<gene>
    <name evidence="2" type="ORF">KDL01_41845</name>
</gene>
<comment type="caution">
    <text evidence="2">The sequence shown here is derived from an EMBL/GenBank/DDBJ whole genome shotgun (WGS) entry which is preliminary data.</text>
</comment>
<reference evidence="2" key="1">
    <citation type="submission" date="2021-04" db="EMBL/GenBank/DDBJ databases">
        <title>Genome based classification of Actinospica acidithermotolerans sp. nov., an actinobacterium isolated from an Indonesian hot spring.</title>
        <authorList>
            <person name="Kusuma A.B."/>
            <person name="Putra K.E."/>
            <person name="Nafisah S."/>
            <person name="Loh J."/>
            <person name="Nouioui I."/>
            <person name="Goodfellow M."/>
        </authorList>
    </citation>
    <scope>NUCLEOTIDE SEQUENCE</scope>
    <source>
        <strain evidence="2">CSCA 57</strain>
    </source>
</reference>
<proteinExistence type="inferred from homology"/>
<keyword evidence="3" id="KW-1185">Reference proteome</keyword>
<protein>
    <submittedName>
        <fullName evidence="2">ROK family protein</fullName>
    </submittedName>
</protein>
<organism evidence="2 3">
    <name type="scientific">Actinospica durhamensis</name>
    <dbReference type="NCBI Taxonomy" id="1508375"/>
    <lineage>
        <taxon>Bacteria</taxon>
        <taxon>Bacillati</taxon>
        <taxon>Actinomycetota</taxon>
        <taxon>Actinomycetes</taxon>
        <taxon>Catenulisporales</taxon>
        <taxon>Actinospicaceae</taxon>
        <taxon>Actinospica</taxon>
    </lineage>
</organism>
<comment type="similarity">
    <text evidence="1">Belongs to the ROK (NagC/XylR) family.</text>
</comment>
<feature type="non-terminal residue" evidence="2">
    <location>
        <position position="1"/>
    </location>
</feature>
<evidence type="ECO:0000313" key="3">
    <source>
        <dbReference type="Proteomes" id="UP000675781"/>
    </source>
</evidence>
<dbReference type="AlphaFoldDB" id="A0A941EZU4"/>
<dbReference type="InterPro" id="IPR000600">
    <property type="entry name" value="ROK"/>
</dbReference>
<dbReference type="Gene3D" id="3.30.420.40">
    <property type="match status" value="1"/>
</dbReference>
<name>A0A941EZU4_9ACTN</name>
<accession>A0A941EZU4</accession>
<dbReference type="SUPFAM" id="SSF53067">
    <property type="entry name" value="Actin-like ATPase domain"/>
    <property type="match status" value="1"/>
</dbReference>
<dbReference type="InterPro" id="IPR043129">
    <property type="entry name" value="ATPase_NBD"/>
</dbReference>
<dbReference type="Proteomes" id="UP000675781">
    <property type="component" value="Unassembled WGS sequence"/>
</dbReference>
<evidence type="ECO:0000256" key="1">
    <source>
        <dbReference type="ARBA" id="ARBA00006479"/>
    </source>
</evidence>